<comment type="similarity">
    <text evidence="4">In the C-terminal section; belongs to the pectinesterase family.</text>
</comment>
<keyword evidence="9" id="KW-0063">Aspartyl esterase</keyword>
<dbReference type="FunFam" id="2.160.20.10:FF:000029">
    <property type="entry name" value="Pectinesterase 4"/>
    <property type="match status" value="1"/>
</dbReference>
<dbReference type="SUPFAM" id="SSF51126">
    <property type="entry name" value="Pectin lyase-like"/>
    <property type="match status" value="1"/>
</dbReference>
<keyword evidence="10" id="KW-0961">Cell wall biogenesis/degradation</keyword>
<keyword evidence="11" id="KW-0812">Transmembrane</keyword>
<dbReference type="OrthoDB" id="2019149at2759"/>
<evidence type="ECO:0000256" key="1">
    <source>
        <dbReference type="ARBA" id="ARBA00004191"/>
    </source>
</evidence>
<dbReference type="GO" id="GO:0004857">
    <property type="term" value="F:enzyme inhibitor activity"/>
    <property type="evidence" value="ECO:0007669"/>
    <property type="project" value="InterPro"/>
</dbReference>
<dbReference type="InterPro" id="IPR000070">
    <property type="entry name" value="Pectinesterase_cat"/>
</dbReference>
<evidence type="ECO:0000256" key="11">
    <source>
        <dbReference type="SAM" id="Phobius"/>
    </source>
</evidence>
<evidence type="ECO:0000256" key="3">
    <source>
        <dbReference type="ARBA" id="ARBA00006027"/>
    </source>
</evidence>
<evidence type="ECO:0000313" key="13">
    <source>
        <dbReference type="EMBL" id="RDY14514.1"/>
    </source>
</evidence>
<sequence>MNNQRFASNRNKMDGDSKEKEGLILNIVIMVVSMIAIVVVTIAVVVNIHDPKQDTAGSVKSLLSVCTKTEEPQTCVRVLKHVGEKATVLNYVKAAINATLAEMLVVIRPKPRLERSLTPLQRQSYKDCLELLSLGKEELESLYAMTNYYVELCKLNLDDVMNSLSAVISYQHTCSDELMRTNSYEVLGYSLKVPIVVARITLAIVINFSGRPPTIGAQDLDGFPRWLSATESKMIESKGDGDQQSPINLVVDQDGSGDFLTIADSLFACPKNNKRPCFIYVKKGKYEERVVIPKDLNHVFMYGDGRENTIVSGINTKDPNTITTFYRAATFVVMGKGFICKDMGFSAPVDITGAPALLVLSDHAAFFNCKIDGEEGSLYAVAQRQFYRDCEILGSVDIIKGDSAIVTQNSKIIVKVRNSSDLVFKRNVVSAQSRLDRYQTTGLVIHNCSIEAQEESMNALTATTYLGTPCSEYSRTIIMESFLGDVIHPKGWCKWSDNYGIETSTFREFNNRGPGARTDRRVRWYGYNTIFQRDQMVSYTAGQFIQADQWLISAGIPHESSFVLQK</sequence>
<dbReference type="AlphaFoldDB" id="A0A371IHR4"/>
<dbReference type="NCBIfam" id="TIGR01614">
    <property type="entry name" value="PME_inhib"/>
    <property type="match status" value="1"/>
</dbReference>
<keyword evidence="8" id="KW-0378">Hydrolase</keyword>
<keyword evidence="14" id="KW-1185">Reference proteome</keyword>
<dbReference type="Pfam" id="PF04043">
    <property type="entry name" value="PMEI"/>
    <property type="match status" value="1"/>
</dbReference>
<name>A0A371IHR4_MUCPR</name>
<evidence type="ECO:0000256" key="4">
    <source>
        <dbReference type="ARBA" id="ARBA00007786"/>
    </source>
</evidence>
<comment type="pathway">
    <text evidence="2">Glycan metabolism; pectin degradation; 2-dehydro-3-deoxy-D-gluconate from pectin: step 1/5.</text>
</comment>
<keyword evidence="7" id="KW-0964">Secreted</keyword>
<dbReference type="STRING" id="157652.A0A371IHR4"/>
<dbReference type="Pfam" id="PF01095">
    <property type="entry name" value="Pectinesterase"/>
    <property type="match status" value="1"/>
</dbReference>
<dbReference type="Proteomes" id="UP000257109">
    <property type="component" value="Unassembled WGS sequence"/>
</dbReference>
<protein>
    <recommendedName>
        <fullName evidence="5">pectinesterase</fullName>
        <ecNumber evidence="5">3.1.1.11</ecNumber>
    </recommendedName>
</protein>
<dbReference type="SMART" id="SM00856">
    <property type="entry name" value="PMEI"/>
    <property type="match status" value="1"/>
</dbReference>
<evidence type="ECO:0000256" key="7">
    <source>
        <dbReference type="ARBA" id="ARBA00022525"/>
    </source>
</evidence>
<evidence type="ECO:0000313" key="14">
    <source>
        <dbReference type="Proteomes" id="UP000257109"/>
    </source>
</evidence>
<organism evidence="13 14">
    <name type="scientific">Mucuna pruriens</name>
    <name type="common">Velvet bean</name>
    <name type="synonym">Dolichos pruriens</name>
    <dbReference type="NCBI Taxonomy" id="157652"/>
    <lineage>
        <taxon>Eukaryota</taxon>
        <taxon>Viridiplantae</taxon>
        <taxon>Streptophyta</taxon>
        <taxon>Embryophyta</taxon>
        <taxon>Tracheophyta</taxon>
        <taxon>Spermatophyta</taxon>
        <taxon>Magnoliopsida</taxon>
        <taxon>eudicotyledons</taxon>
        <taxon>Gunneridae</taxon>
        <taxon>Pentapetalae</taxon>
        <taxon>rosids</taxon>
        <taxon>fabids</taxon>
        <taxon>Fabales</taxon>
        <taxon>Fabaceae</taxon>
        <taxon>Papilionoideae</taxon>
        <taxon>50 kb inversion clade</taxon>
        <taxon>NPAAA clade</taxon>
        <taxon>indigoferoid/millettioid clade</taxon>
        <taxon>Phaseoleae</taxon>
        <taxon>Mucuna</taxon>
    </lineage>
</organism>
<comment type="subcellular location">
    <subcellularLocation>
        <location evidence="1">Secreted</location>
        <location evidence="1">Cell wall</location>
    </subcellularLocation>
</comment>
<reference evidence="13" key="1">
    <citation type="submission" date="2018-05" db="EMBL/GenBank/DDBJ databases">
        <title>Draft genome of Mucuna pruriens seed.</title>
        <authorList>
            <person name="Nnadi N.E."/>
            <person name="Vos R."/>
            <person name="Hasami M.H."/>
            <person name="Devisetty U.K."/>
            <person name="Aguiy J.C."/>
        </authorList>
    </citation>
    <scope>NUCLEOTIDE SEQUENCE [LARGE SCALE GENOMIC DNA]</scope>
    <source>
        <strain evidence="13">JCA_2017</strain>
    </source>
</reference>
<evidence type="ECO:0000256" key="6">
    <source>
        <dbReference type="ARBA" id="ARBA00022512"/>
    </source>
</evidence>
<accession>A0A371IHR4</accession>
<evidence type="ECO:0000256" key="5">
    <source>
        <dbReference type="ARBA" id="ARBA00013229"/>
    </source>
</evidence>
<comment type="caution">
    <text evidence="13">The sequence shown here is derived from an EMBL/GenBank/DDBJ whole genome shotgun (WGS) entry which is preliminary data.</text>
</comment>
<dbReference type="GO" id="GO:0042545">
    <property type="term" value="P:cell wall modification"/>
    <property type="evidence" value="ECO:0007669"/>
    <property type="project" value="InterPro"/>
</dbReference>
<dbReference type="Gene3D" id="1.20.140.40">
    <property type="entry name" value="Invertase/pectin methylesterase inhibitor family protein"/>
    <property type="match status" value="1"/>
</dbReference>
<dbReference type="GO" id="GO:0030599">
    <property type="term" value="F:pectinesterase activity"/>
    <property type="evidence" value="ECO:0007669"/>
    <property type="project" value="UniProtKB-EC"/>
</dbReference>
<dbReference type="PANTHER" id="PTHR31707">
    <property type="entry name" value="PECTINESTERASE"/>
    <property type="match status" value="1"/>
</dbReference>
<evidence type="ECO:0000256" key="2">
    <source>
        <dbReference type="ARBA" id="ARBA00005184"/>
    </source>
</evidence>
<feature type="domain" description="Pectinesterase inhibitor" evidence="12">
    <location>
        <begin position="57"/>
        <end position="204"/>
    </location>
</feature>
<dbReference type="CDD" id="cd15798">
    <property type="entry name" value="PMEI-like_3"/>
    <property type="match status" value="1"/>
</dbReference>
<evidence type="ECO:0000256" key="9">
    <source>
        <dbReference type="ARBA" id="ARBA00023085"/>
    </source>
</evidence>
<dbReference type="UniPathway" id="UPA00545">
    <property type="reaction ID" value="UER00823"/>
</dbReference>
<dbReference type="InterPro" id="IPR035513">
    <property type="entry name" value="Invertase/methylesterase_inhib"/>
</dbReference>
<dbReference type="InterPro" id="IPR012334">
    <property type="entry name" value="Pectin_lyas_fold"/>
</dbReference>
<dbReference type="InterPro" id="IPR011050">
    <property type="entry name" value="Pectin_lyase_fold/virulence"/>
</dbReference>
<feature type="transmembrane region" description="Helical" evidence="11">
    <location>
        <begin position="21"/>
        <end position="46"/>
    </location>
</feature>
<comment type="similarity">
    <text evidence="3">In the N-terminal section; belongs to the PMEI family.</text>
</comment>
<dbReference type="EC" id="3.1.1.11" evidence="5"/>
<dbReference type="InterPro" id="IPR006501">
    <property type="entry name" value="Pectinesterase_inhib_dom"/>
</dbReference>
<dbReference type="EMBL" id="QJKJ01000064">
    <property type="protein sequence ID" value="RDY14514.1"/>
    <property type="molecule type" value="Genomic_DNA"/>
</dbReference>
<evidence type="ECO:0000256" key="8">
    <source>
        <dbReference type="ARBA" id="ARBA00022801"/>
    </source>
</evidence>
<dbReference type="Gene3D" id="2.160.20.10">
    <property type="entry name" value="Single-stranded right-handed beta-helix, Pectin lyase-like"/>
    <property type="match status" value="1"/>
</dbReference>
<feature type="non-terminal residue" evidence="13">
    <location>
        <position position="1"/>
    </location>
</feature>
<keyword evidence="11" id="KW-0472">Membrane</keyword>
<evidence type="ECO:0000256" key="10">
    <source>
        <dbReference type="ARBA" id="ARBA00023316"/>
    </source>
</evidence>
<keyword evidence="11" id="KW-1133">Transmembrane helix</keyword>
<dbReference type="GO" id="GO:0045490">
    <property type="term" value="P:pectin catabolic process"/>
    <property type="evidence" value="ECO:0007669"/>
    <property type="project" value="UniProtKB-UniPathway"/>
</dbReference>
<dbReference type="SUPFAM" id="SSF101148">
    <property type="entry name" value="Plant invertase/pectin methylesterase inhibitor"/>
    <property type="match status" value="1"/>
</dbReference>
<proteinExistence type="inferred from homology"/>
<evidence type="ECO:0000259" key="12">
    <source>
        <dbReference type="SMART" id="SM00856"/>
    </source>
</evidence>
<keyword evidence="6" id="KW-0134">Cell wall</keyword>
<gene>
    <name evidence="13" type="primary">PME21</name>
    <name evidence="13" type="ORF">CR513_00419</name>
</gene>